<name>A0A6A7AM23_9PLEO</name>
<evidence type="ECO:0008006" key="12">
    <source>
        <dbReference type="Google" id="ProtNLM"/>
    </source>
</evidence>
<evidence type="ECO:0000256" key="7">
    <source>
        <dbReference type="PROSITE-ProRule" id="PRU00042"/>
    </source>
</evidence>
<keyword evidence="11" id="KW-1185">Reference proteome</keyword>
<evidence type="ECO:0000313" key="11">
    <source>
        <dbReference type="Proteomes" id="UP000799423"/>
    </source>
</evidence>
<dbReference type="InterPro" id="IPR013087">
    <property type="entry name" value="Znf_C2H2_type"/>
</dbReference>
<dbReference type="PROSITE" id="PS50048">
    <property type="entry name" value="ZN2_CY6_FUNGAL_2"/>
    <property type="match status" value="1"/>
</dbReference>
<reference evidence="10" key="1">
    <citation type="submission" date="2020-01" db="EMBL/GenBank/DDBJ databases">
        <authorList>
            <consortium name="DOE Joint Genome Institute"/>
            <person name="Haridas S."/>
            <person name="Albert R."/>
            <person name="Binder M."/>
            <person name="Bloem J."/>
            <person name="Labutti K."/>
            <person name="Salamov A."/>
            <person name="Andreopoulos B."/>
            <person name="Baker S.E."/>
            <person name="Barry K."/>
            <person name="Bills G."/>
            <person name="Bluhm B.H."/>
            <person name="Cannon C."/>
            <person name="Castanera R."/>
            <person name="Culley D.E."/>
            <person name="Daum C."/>
            <person name="Ezra D."/>
            <person name="Gonzalez J.B."/>
            <person name="Henrissat B."/>
            <person name="Kuo A."/>
            <person name="Liang C."/>
            <person name="Lipzen A."/>
            <person name="Lutzoni F."/>
            <person name="Magnuson J."/>
            <person name="Mondo S."/>
            <person name="Nolan M."/>
            <person name="Ohm R."/>
            <person name="Pangilinan J."/>
            <person name="Park H.-J."/>
            <person name="Ramirez L."/>
            <person name="Alfaro M."/>
            <person name="Sun H."/>
            <person name="Tritt A."/>
            <person name="Yoshinaga Y."/>
            <person name="Zwiers L.-H."/>
            <person name="Turgeon B.G."/>
            <person name="Goodwin S.B."/>
            <person name="Spatafora J.W."/>
            <person name="Crous P.W."/>
            <person name="Grigoriev I.V."/>
        </authorList>
    </citation>
    <scope>NUCLEOTIDE SEQUENCE</scope>
    <source>
        <strain evidence="10">IPT5</strain>
    </source>
</reference>
<dbReference type="InterPro" id="IPR051059">
    <property type="entry name" value="VerF-like"/>
</dbReference>
<feature type="domain" description="Zn(2)-C6 fungal-type" evidence="8">
    <location>
        <begin position="83"/>
        <end position="112"/>
    </location>
</feature>
<evidence type="ECO:0000256" key="1">
    <source>
        <dbReference type="ARBA" id="ARBA00004123"/>
    </source>
</evidence>
<dbReference type="Gene3D" id="3.30.160.60">
    <property type="entry name" value="Classic Zinc Finger"/>
    <property type="match status" value="1"/>
</dbReference>
<dbReference type="AlphaFoldDB" id="A0A6A7AM23"/>
<dbReference type="SUPFAM" id="SSF57701">
    <property type="entry name" value="Zn2/Cys6 DNA-binding domain"/>
    <property type="match status" value="1"/>
</dbReference>
<dbReference type="GO" id="GO:0000981">
    <property type="term" value="F:DNA-binding transcription factor activity, RNA polymerase II-specific"/>
    <property type="evidence" value="ECO:0007669"/>
    <property type="project" value="InterPro"/>
</dbReference>
<dbReference type="CDD" id="cd00067">
    <property type="entry name" value="GAL4"/>
    <property type="match status" value="1"/>
</dbReference>
<keyword evidence="5" id="KW-0862">Zinc</keyword>
<dbReference type="InterPro" id="IPR036236">
    <property type="entry name" value="Znf_C2H2_sf"/>
</dbReference>
<evidence type="ECO:0000256" key="2">
    <source>
        <dbReference type="ARBA" id="ARBA00022723"/>
    </source>
</evidence>
<dbReference type="PANTHER" id="PTHR40626:SF1">
    <property type="entry name" value="TRANSCRIPTION FACTOR WITH C2H2 AND ZN(2)-CYS(6) DNA BINDING DOMAIN (EUROFUNG)"/>
    <property type="match status" value="1"/>
</dbReference>
<dbReference type="SUPFAM" id="SSF57667">
    <property type="entry name" value="beta-beta-alpha zinc fingers"/>
    <property type="match status" value="1"/>
</dbReference>
<evidence type="ECO:0000256" key="5">
    <source>
        <dbReference type="ARBA" id="ARBA00022833"/>
    </source>
</evidence>
<proteinExistence type="predicted"/>
<evidence type="ECO:0000256" key="4">
    <source>
        <dbReference type="ARBA" id="ARBA00022771"/>
    </source>
</evidence>
<evidence type="ECO:0000256" key="6">
    <source>
        <dbReference type="ARBA" id="ARBA00023242"/>
    </source>
</evidence>
<feature type="domain" description="C2H2-type" evidence="9">
    <location>
        <begin position="13"/>
        <end position="40"/>
    </location>
</feature>
<dbReference type="InterPro" id="IPR007219">
    <property type="entry name" value="XnlR_reg_dom"/>
</dbReference>
<dbReference type="PROSITE" id="PS00028">
    <property type="entry name" value="ZINC_FINGER_C2H2_1"/>
    <property type="match status" value="1"/>
</dbReference>
<dbReference type="GO" id="GO:0006351">
    <property type="term" value="P:DNA-templated transcription"/>
    <property type="evidence" value="ECO:0007669"/>
    <property type="project" value="InterPro"/>
</dbReference>
<dbReference type="CDD" id="cd12148">
    <property type="entry name" value="fungal_TF_MHR"/>
    <property type="match status" value="1"/>
</dbReference>
<dbReference type="GO" id="GO:0000785">
    <property type="term" value="C:chromatin"/>
    <property type="evidence" value="ECO:0007669"/>
    <property type="project" value="TreeGrafter"/>
</dbReference>
<comment type="subcellular location">
    <subcellularLocation>
        <location evidence="1">Nucleus</location>
    </subcellularLocation>
</comment>
<dbReference type="InterPro" id="IPR036864">
    <property type="entry name" value="Zn2-C6_fun-type_DNA-bd_sf"/>
</dbReference>
<dbReference type="EMBL" id="MU006434">
    <property type="protein sequence ID" value="KAF2844023.1"/>
    <property type="molecule type" value="Genomic_DNA"/>
</dbReference>
<dbReference type="GO" id="GO:0005634">
    <property type="term" value="C:nucleus"/>
    <property type="evidence" value="ECO:0007669"/>
    <property type="project" value="UniProtKB-SubCell"/>
</dbReference>
<dbReference type="Pfam" id="PF04082">
    <property type="entry name" value="Fungal_trans"/>
    <property type="match status" value="1"/>
</dbReference>
<evidence type="ECO:0000256" key="3">
    <source>
        <dbReference type="ARBA" id="ARBA00022737"/>
    </source>
</evidence>
<dbReference type="Gene3D" id="4.10.240.10">
    <property type="entry name" value="Zn(2)-C6 fungal-type DNA-binding domain"/>
    <property type="match status" value="1"/>
</dbReference>
<keyword evidence="6" id="KW-0539">Nucleus</keyword>
<evidence type="ECO:0000313" key="10">
    <source>
        <dbReference type="EMBL" id="KAF2844023.1"/>
    </source>
</evidence>
<dbReference type="InterPro" id="IPR001138">
    <property type="entry name" value="Zn2Cys6_DnaBD"/>
</dbReference>
<accession>A0A6A7AM23</accession>
<keyword evidence="2" id="KW-0479">Metal-binding</keyword>
<dbReference type="SMART" id="SM00355">
    <property type="entry name" value="ZnF_C2H2"/>
    <property type="match status" value="2"/>
</dbReference>
<sequence length="637" mass="71901">MLPALTEVPSRKHQCSTCNKTYSTNSHLRRHEAIHNQERRLTCPSCHAQFSRRDVARQHVKRCVVGGNEVIFPTMKRGKKRVACDRCAQCKLSCDTHTPCQRCQTNGTKCIYQQSDLGAHPTPYIQGDSFYSLPVVPATDTSSNFERGRISIDFLLNFTNPVLNGPSVAIATDADQRDVAEVEFGDSSRQHDLRDNYSASQTPFWSLEDSFSELFDVSTIGIGEDCAFSQYDFQSELPKKPQLEARVSDIIYQLSATHDSILRHKPDTEAHFDAQLAAVVFTPDNLESCIRAYFHHFHGHLPIIHRPTFDSETTSLPLLIAVFLFGSMSPTQSHVAVPARRFSDVAEAFIFDQAIFEHALGGSHEALDLHDEIETLQAALLLLMVQNNTNNLTTRRRIRLQRIPRLVSAVRALRLFEYKRQGFRKDTTACRWQTFICDEVRIRMAVWMFMIDSTLAVFFNSPPQVVLSEMIGDQPCGEEIFDARTASDFEALAFMEFAEPQAFSLPSFVSLFLSDSVPGPCIPVRMHTTSANMLMAICALQSAAITSRLSLLAPATVEALLRAMDKWKSLWEVIIKEEPNNLRQSGFVRHAEGVWWLTKALVEVGRSGDLSCRYMHPSPSDSAEDLHRFIQTYKDKV</sequence>
<dbReference type="GO" id="GO:0008270">
    <property type="term" value="F:zinc ion binding"/>
    <property type="evidence" value="ECO:0007669"/>
    <property type="project" value="UniProtKB-KW"/>
</dbReference>
<dbReference type="PANTHER" id="PTHR40626">
    <property type="entry name" value="MIP31509P"/>
    <property type="match status" value="1"/>
</dbReference>
<keyword evidence="4 7" id="KW-0863">Zinc-finger</keyword>
<dbReference type="SMART" id="SM00066">
    <property type="entry name" value="GAL4"/>
    <property type="match status" value="1"/>
</dbReference>
<evidence type="ECO:0000259" key="9">
    <source>
        <dbReference type="PROSITE" id="PS50157"/>
    </source>
</evidence>
<dbReference type="GO" id="GO:0000978">
    <property type="term" value="F:RNA polymerase II cis-regulatory region sequence-specific DNA binding"/>
    <property type="evidence" value="ECO:0007669"/>
    <property type="project" value="InterPro"/>
</dbReference>
<gene>
    <name evidence="10" type="ORF">T440DRAFT_60675</name>
</gene>
<dbReference type="Proteomes" id="UP000799423">
    <property type="component" value="Unassembled WGS sequence"/>
</dbReference>
<keyword evidence="3" id="KW-0677">Repeat</keyword>
<protein>
    <recommendedName>
        <fullName evidence="12">C2H2 finger domain protein</fullName>
    </recommendedName>
</protein>
<evidence type="ECO:0000259" key="8">
    <source>
        <dbReference type="PROSITE" id="PS50048"/>
    </source>
</evidence>
<dbReference type="Pfam" id="PF00172">
    <property type="entry name" value="Zn_clus"/>
    <property type="match status" value="1"/>
</dbReference>
<organism evidence="10 11">
    <name type="scientific">Plenodomus tracheiphilus IPT5</name>
    <dbReference type="NCBI Taxonomy" id="1408161"/>
    <lineage>
        <taxon>Eukaryota</taxon>
        <taxon>Fungi</taxon>
        <taxon>Dikarya</taxon>
        <taxon>Ascomycota</taxon>
        <taxon>Pezizomycotina</taxon>
        <taxon>Dothideomycetes</taxon>
        <taxon>Pleosporomycetidae</taxon>
        <taxon>Pleosporales</taxon>
        <taxon>Pleosporineae</taxon>
        <taxon>Leptosphaeriaceae</taxon>
        <taxon>Plenodomus</taxon>
    </lineage>
</organism>
<dbReference type="PROSITE" id="PS50157">
    <property type="entry name" value="ZINC_FINGER_C2H2_2"/>
    <property type="match status" value="1"/>
</dbReference>
<dbReference type="PROSITE" id="PS00463">
    <property type="entry name" value="ZN2_CY6_FUNGAL_1"/>
    <property type="match status" value="1"/>
</dbReference>
<dbReference type="OrthoDB" id="3945418at2759"/>